<dbReference type="EMBL" id="CAKKNE010000004">
    <property type="protein sequence ID" value="CAH0373986.1"/>
    <property type="molecule type" value="Genomic_DNA"/>
</dbReference>
<accession>A0A8J2SNA9</accession>
<evidence type="ECO:0000313" key="3">
    <source>
        <dbReference type="EMBL" id="CAH0373986.1"/>
    </source>
</evidence>
<feature type="coiled-coil region" evidence="1">
    <location>
        <begin position="16"/>
        <end position="43"/>
    </location>
</feature>
<keyword evidence="4" id="KW-1185">Reference proteome</keyword>
<dbReference type="InterPro" id="IPR003121">
    <property type="entry name" value="SWIB_MDM2_domain"/>
</dbReference>
<protein>
    <recommendedName>
        <fullName evidence="2">DM2 domain-containing protein</fullName>
    </recommendedName>
</protein>
<comment type="caution">
    <text evidence="3">The sequence shown here is derived from an EMBL/GenBank/DDBJ whole genome shotgun (WGS) entry which is preliminary data.</text>
</comment>
<dbReference type="OrthoDB" id="10263741at2759"/>
<dbReference type="PROSITE" id="PS51925">
    <property type="entry name" value="SWIB_MDM2"/>
    <property type="match status" value="1"/>
</dbReference>
<dbReference type="PANTHER" id="PTHR13844">
    <property type="entry name" value="SWI/SNF-RELATED MATRIX-ASSOCIATED ACTIN-DEPENDENT REGULATOR OF CHROMATIN SUBFAMILY D"/>
    <property type="match status" value="1"/>
</dbReference>
<dbReference type="AlphaFoldDB" id="A0A8J2SNA9"/>
<dbReference type="InterPro" id="IPR036885">
    <property type="entry name" value="SWIB_MDM2_dom_sf"/>
</dbReference>
<dbReference type="Proteomes" id="UP000789595">
    <property type="component" value="Unassembled WGS sequence"/>
</dbReference>
<reference evidence="3" key="1">
    <citation type="submission" date="2021-11" db="EMBL/GenBank/DDBJ databases">
        <authorList>
            <consortium name="Genoscope - CEA"/>
            <person name="William W."/>
        </authorList>
    </citation>
    <scope>NUCLEOTIDE SEQUENCE</scope>
</reference>
<proteinExistence type="predicted"/>
<name>A0A8J2SNA9_9STRA</name>
<dbReference type="InterPro" id="IPR019835">
    <property type="entry name" value="SWIB_domain"/>
</dbReference>
<organism evidence="3 4">
    <name type="scientific">Pelagomonas calceolata</name>
    <dbReference type="NCBI Taxonomy" id="35677"/>
    <lineage>
        <taxon>Eukaryota</taxon>
        <taxon>Sar</taxon>
        <taxon>Stramenopiles</taxon>
        <taxon>Ochrophyta</taxon>
        <taxon>Pelagophyceae</taxon>
        <taxon>Pelagomonadales</taxon>
        <taxon>Pelagomonadaceae</taxon>
        <taxon>Pelagomonas</taxon>
    </lineage>
</organism>
<dbReference type="Gene3D" id="1.10.245.10">
    <property type="entry name" value="SWIB/MDM2 domain"/>
    <property type="match status" value="1"/>
</dbReference>
<keyword evidence="1" id="KW-0175">Coiled coil</keyword>
<evidence type="ECO:0000313" key="4">
    <source>
        <dbReference type="Proteomes" id="UP000789595"/>
    </source>
</evidence>
<evidence type="ECO:0000259" key="2">
    <source>
        <dbReference type="PROSITE" id="PS51925"/>
    </source>
</evidence>
<dbReference type="CDD" id="cd10568">
    <property type="entry name" value="SWIB_like"/>
    <property type="match status" value="1"/>
</dbReference>
<sequence>MDAGLPTGLLERYPHHRATLQRLDALDQRIDDLERRAAVRRSQRGTPGFSAAARARGVLRVWCSHRVATRTSTQPSPKKRAKTENAGEEHFWELTIDGKVIDDGCDGQNQISADARTFGDLVDRVEVSLDRKQGKGATICWRPSPRDRRVDGLVLSRAFKPGAKASCLIRVSIFARRRAFDRDRVKLGPSLQKLMRITRDEETRDNVVRAISRYVDVKNLRDARDGRQIQCDAVLQGCLGVPSFNFTQLEELLQPHLLVPEPVFLDRQLSAGDADPEPQFMDVPVDIPIRRPLHAPLANDDHRGRDLEVLLVARARAAWAAHAAASSS</sequence>
<evidence type="ECO:0000256" key="1">
    <source>
        <dbReference type="SAM" id="Coils"/>
    </source>
</evidence>
<feature type="domain" description="DM2" evidence="2">
    <location>
        <begin position="180"/>
        <end position="259"/>
    </location>
</feature>
<dbReference type="SUPFAM" id="SSF47592">
    <property type="entry name" value="SWIB/MDM2 domain"/>
    <property type="match status" value="1"/>
</dbReference>
<dbReference type="SMART" id="SM00151">
    <property type="entry name" value="SWIB"/>
    <property type="match status" value="1"/>
</dbReference>
<gene>
    <name evidence="3" type="ORF">PECAL_4P12410</name>
</gene>
<dbReference type="Pfam" id="PF02201">
    <property type="entry name" value="SWIB"/>
    <property type="match status" value="1"/>
</dbReference>